<dbReference type="GO" id="GO:0042781">
    <property type="term" value="F:3'-tRNA processing endoribonuclease activity"/>
    <property type="evidence" value="ECO:0007669"/>
    <property type="project" value="TreeGrafter"/>
</dbReference>
<organism evidence="9 10">
    <name type="scientific">Salipiger abyssi</name>
    <dbReference type="NCBI Taxonomy" id="1250539"/>
    <lineage>
        <taxon>Bacteria</taxon>
        <taxon>Pseudomonadati</taxon>
        <taxon>Pseudomonadota</taxon>
        <taxon>Alphaproteobacteria</taxon>
        <taxon>Rhodobacterales</taxon>
        <taxon>Roseobacteraceae</taxon>
        <taxon>Salipiger</taxon>
    </lineage>
</organism>
<evidence type="ECO:0000256" key="2">
    <source>
        <dbReference type="ARBA" id="ARBA00022694"/>
    </source>
</evidence>
<dbReference type="InterPro" id="IPR000100">
    <property type="entry name" value="RNase_P"/>
</dbReference>
<evidence type="ECO:0000256" key="3">
    <source>
        <dbReference type="ARBA" id="ARBA00022722"/>
    </source>
</evidence>
<comment type="catalytic activity">
    <reaction evidence="7">
        <text>Endonucleolytic cleavage of RNA, removing 5'-extranucleotides from tRNA precursor.</text>
        <dbReference type="EC" id="3.1.26.5"/>
    </reaction>
</comment>
<keyword evidence="5 7" id="KW-0378">Hydrolase</keyword>
<protein>
    <recommendedName>
        <fullName evidence="7 8">Ribonuclease P protein component</fullName>
        <shortName evidence="7">RNase P protein</shortName>
        <shortName evidence="7">RNaseP protein</shortName>
        <ecNumber evidence="7 8">3.1.26.5</ecNumber>
    </recommendedName>
    <alternativeName>
        <fullName evidence="7">Protein C5</fullName>
    </alternativeName>
</protein>
<dbReference type="SUPFAM" id="SSF54211">
    <property type="entry name" value="Ribosomal protein S5 domain 2-like"/>
    <property type="match status" value="1"/>
</dbReference>
<dbReference type="GO" id="GO:0004526">
    <property type="term" value="F:ribonuclease P activity"/>
    <property type="evidence" value="ECO:0007669"/>
    <property type="project" value="UniProtKB-UniRule"/>
</dbReference>
<dbReference type="GO" id="GO:0000049">
    <property type="term" value="F:tRNA binding"/>
    <property type="evidence" value="ECO:0007669"/>
    <property type="project" value="UniProtKB-UniRule"/>
</dbReference>
<gene>
    <name evidence="7" type="primary">rnpA</name>
    <name evidence="9" type="ORF">Ga0080574_TMP3017</name>
</gene>
<dbReference type="PROSITE" id="PS00648">
    <property type="entry name" value="RIBONUCLEASE_P"/>
    <property type="match status" value="1"/>
</dbReference>
<dbReference type="GO" id="GO:0030677">
    <property type="term" value="C:ribonuclease P complex"/>
    <property type="evidence" value="ECO:0007669"/>
    <property type="project" value="TreeGrafter"/>
</dbReference>
<evidence type="ECO:0000256" key="8">
    <source>
        <dbReference type="NCBIfam" id="TIGR00188"/>
    </source>
</evidence>
<name>A0A1P8UVD5_9RHOB</name>
<evidence type="ECO:0000256" key="5">
    <source>
        <dbReference type="ARBA" id="ARBA00022801"/>
    </source>
</evidence>
<dbReference type="Pfam" id="PF00825">
    <property type="entry name" value="Ribonuclease_P"/>
    <property type="match status" value="1"/>
</dbReference>
<dbReference type="KEGG" id="paby:Ga0080574_TMP3017"/>
<comment type="function">
    <text evidence="1 7">RNaseP catalyzes the removal of the 5'-leader sequence from pre-tRNA to produce the mature 5'-terminus. It can also cleave other RNA substrates such as 4.5S RNA. The protein component plays an auxiliary but essential role in vivo by binding to the 5'-leader sequence and broadening the substrate specificity of the ribozyme.</text>
</comment>
<sequence>MAERDASTDTGAVSEESGAVFCRDPIRLSTLTKRGEFLAAARARRQPAGSMLVQARQRGDDDPAIRVGFTCSKKVGNAVARNRAKRRLREVARLSLPGLGRPGWDYVLIGFRDATAARPFDLLQRDFERALRKLHGETA</sequence>
<dbReference type="Gene3D" id="3.30.230.10">
    <property type="match status" value="1"/>
</dbReference>
<keyword evidence="10" id="KW-1185">Reference proteome</keyword>
<dbReference type="InterPro" id="IPR020539">
    <property type="entry name" value="RNase_P_CS"/>
</dbReference>
<keyword evidence="2 7" id="KW-0819">tRNA processing</keyword>
<evidence type="ECO:0000256" key="6">
    <source>
        <dbReference type="ARBA" id="ARBA00022884"/>
    </source>
</evidence>
<dbReference type="AlphaFoldDB" id="A0A1P8UVD5"/>
<dbReference type="OrthoDB" id="9810867at2"/>
<evidence type="ECO:0000256" key="4">
    <source>
        <dbReference type="ARBA" id="ARBA00022759"/>
    </source>
</evidence>
<dbReference type="InterPro" id="IPR014721">
    <property type="entry name" value="Ribsml_uS5_D2-typ_fold_subgr"/>
</dbReference>
<dbReference type="GO" id="GO:0001682">
    <property type="term" value="P:tRNA 5'-leader removal"/>
    <property type="evidence" value="ECO:0007669"/>
    <property type="project" value="UniProtKB-UniRule"/>
</dbReference>
<keyword evidence="4 7" id="KW-0255">Endonuclease</keyword>
<evidence type="ECO:0000313" key="9">
    <source>
        <dbReference type="EMBL" id="APZ53351.1"/>
    </source>
</evidence>
<dbReference type="InterPro" id="IPR020568">
    <property type="entry name" value="Ribosomal_Su5_D2-typ_SF"/>
</dbReference>
<reference evidence="9 10" key="1">
    <citation type="submission" date="2016-04" db="EMBL/GenBank/DDBJ databases">
        <title>Deep-sea bacteria in the southern Pacific.</title>
        <authorList>
            <person name="Tang K."/>
        </authorList>
    </citation>
    <scope>NUCLEOTIDE SEQUENCE [LARGE SCALE GENOMIC DNA]</scope>
    <source>
        <strain evidence="9 10">JLT2014</strain>
    </source>
</reference>
<keyword evidence="6 7" id="KW-0694">RNA-binding</keyword>
<dbReference type="PANTHER" id="PTHR33992:SF1">
    <property type="entry name" value="RIBONUCLEASE P PROTEIN COMPONENT"/>
    <property type="match status" value="1"/>
</dbReference>
<dbReference type="STRING" id="1250539.Ga0080574_TMP3017"/>
<proteinExistence type="inferred from homology"/>
<keyword evidence="3 7" id="KW-0540">Nuclease</keyword>
<dbReference type="EMBL" id="CP015093">
    <property type="protein sequence ID" value="APZ53351.1"/>
    <property type="molecule type" value="Genomic_DNA"/>
</dbReference>
<dbReference type="Proteomes" id="UP000187059">
    <property type="component" value="Chromosome"/>
</dbReference>
<dbReference type="RefSeq" id="WP_076701300.1">
    <property type="nucleotide sequence ID" value="NZ_CP015093.1"/>
</dbReference>
<evidence type="ECO:0000256" key="7">
    <source>
        <dbReference type="HAMAP-Rule" id="MF_00227"/>
    </source>
</evidence>
<dbReference type="NCBIfam" id="TIGR00188">
    <property type="entry name" value="rnpA"/>
    <property type="match status" value="1"/>
</dbReference>
<evidence type="ECO:0000313" key="10">
    <source>
        <dbReference type="Proteomes" id="UP000187059"/>
    </source>
</evidence>
<dbReference type="EC" id="3.1.26.5" evidence="7 8"/>
<dbReference type="HAMAP" id="MF_00227">
    <property type="entry name" value="RNase_P"/>
    <property type="match status" value="1"/>
</dbReference>
<accession>A0A1P8UVD5</accession>
<evidence type="ECO:0000256" key="1">
    <source>
        <dbReference type="ARBA" id="ARBA00002663"/>
    </source>
</evidence>
<comment type="similarity">
    <text evidence="7">Belongs to the RnpA family.</text>
</comment>
<dbReference type="PANTHER" id="PTHR33992">
    <property type="entry name" value="RIBONUCLEASE P PROTEIN COMPONENT"/>
    <property type="match status" value="1"/>
</dbReference>
<comment type="subunit">
    <text evidence="7">Consists of a catalytic RNA component (M1 or rnpB) and a protein subunit.</text>
</comment>